<evidence type="ECO:0000313" key="1">
    <source>
        <dbReference type="EMBL" id="KHN88229.1"/>
    </source>
</evidence>
<protein>
    <submittedName>
        <fullName evidence="1">Uncharacterized protein</fullName>
    </submittedName>
</protein>
<reference evidence="1 2" key="1">
    <citation type="submission" date="2014-11" db="EMBL/GenBank/DDBJ databases">
        <title>Genetic blueprint of the zoonotic pathogen Toxocara canis.</title>
        <authorList>
            <person name="Zhu X.-Q."/>
            <person name="Korhonen P.K."/>
            <person name="Cai H."/>
            <person name="Young N.D."/>
            <person name="Nejsum P."/>
            <person name="von Samson-Himmelstjerna G."/>
            <person name="Boag P.R."/>
            <person name="Tan P."/>
            <person name="Li Q."/>
            <person name="Min J."/>
            <person name="Yang Y."/>
            <person name="Wang X."/>
            <person name="Fang X."/>
            <person name="Hall R.S."/>
            <person name="Hofmann A."/>
            <person name="Sternberg P.W."/>
            <person name="Jex A.R."/>
            <person name="Gasser R.B."/>
        </authorList>
    </citation>
    <scope>NUCLEOTIDE SEQUENCE [LARGE SCALE GENOMIC DNA]</scope>
    <source>
        <strain evidence="1">PN_DK_2014</strain>
    </source>
</reference>
<comment type="caution">
    <text evidence="1">The sequence shown here is derived from an EMBL/GenBank/DDBJ whole genome shotgun (WGS) entry which is preliminary data.</text>
</comment>
<accession>A0A0B2W3I4</accession>
<organism evidence="1 2">
    <name type="scientific">Toxocara canis</name>
    <name type="common">Canine roundworm</name>
    <dbReference type="NCBI Taxonomy" id="6265"/>
    <lineage>
        <taxon>Eukaryota</taxon>
        <taxon>Metazoa</taxon>
        <taxon>Ecdysozoa</taxon>
        <taxon>Nematoda</taxon>
        <taxon>Chromadorea</taxon>
        <taxon>Rhabditida</taxon>
        <taxon>Spirurina</taxon>
        <taxon>Ascaridomorpha</taxon>
        <taxon>Ascaridoidea</taxon>
        <taxon>Toxocaridae</taxon>
        <taxon>Toxocara</taxon>
    </lineage>
</organism>
<sequence>MPTALAIPQKEESVRKTLGLLWAQCWDIHMKNVFKHRGVIAGLIDRYFRTFCGYSRRLKNTSRYDQLLHYGAFDELVFDNGGAQVTKEMDA</sequence>
<dbReference type="AlphaFoldDB" id="A0A0B2W3I4"/>
<keyword evidence="2" id="KW-1185">Reference proteome</keyword>
<dbReference type="EMBL" id="JPKZ01000256">
    <property type="protein sequence ID" value="KHN88229.1"/>
    <property type="molecule type" value="Genomic_DNA"/>
</dbReference>
<proteinExistence type="predicted"/>
<gene>
    <name evidence="1" type="ORF">Tcan_01904</name>
</gene>
<name>A0A0B2W3I4_TOXCA</name>
<dbReference type="Proteomes" id="UP000031036">
    <property type="component" value="Unassembled WGS sequence"/>
</dbReference>
<evidence type="ECO:0000313" key="2">
    <source>
        <dbReference type="Proteomes" id="UP000031036"/>
    </source>
</evidence>